<sequence length="134" mass="14365">MALNTRPLWAPQPVHSWSLKSTGPSVCSRFVSLAGPSLASVPAPLEVRVGDSVQAQVPDFLLPGSLSCWSNREELTQRSSTPHSRARPGRLRSAQSWLVRFLVSSPAAGSVSDVRKPAEGWEGRLQPPPATDTG</sequence>
<reference evidence="2" key="1">
    <citation type="journal article" date="2022" name="bioRxiv">
        <title>Sequencing and chromosome-scale assembly of the giantPleurodeles waltlgenome.</title>
        <authorList>
            <person name="Brown T."/>
            <person name="Elewa A."/>
            <person name="Iarovenko S."/>
            <person name="Subramanian E."/>
            <person name="Araus A.J."/>
            <person name="Petzold A."/>
            <person name="Susuki M."/>
            <person name="Suzuki K.-i.T."/>
            <person name="Hayashi T."/>
            <person name="Toyoda A."/>
            <person name="Oliveira C."/>
            <person name="Osipova E."/>
            <person name="Leigh N.D."/>
            <person name="Simon A."/>
            <person name="Yun M.H."/>
        </authorList>
    </citation>
    <scope>NUCLEOTIDE SEQUENCE</scope>
    <source>
        <strain evidence="2">20211129_DDA</strain>
        <tissue evidence="2">Liver</tissue>
    </source>
</reference>
<gene>
    <name evidence="2" type="ORF">NDU88_006073</name>
</gene>
<dbReference type="Proteomes" id="UP001066276">
    <property type="component" value="Chromosome 3_1"/>
</dbReference>
<dbReference type="AlphaFoldDB" id="A0AAV7UJW0"/>
<feature type="region of interest" description="Disordered" evidence="1">
    <location>
        <begin position="107"/>
        <end position="134"/>
    </location>
</feature>
<organism evidence="2 3">
    <name type="scientific">Pleurodeles waltl</name>
    <name type="common">Iberian ribbed newt</name>
    <dbReference type="NCBI Taxonomy" id="8319"/>
    <lineage>
        <taxon>Eukaryota</taxon>
        <taxon>Metazoa</taxon>
        <taxon>Chordata</taxon>
        <taxon>Craniata</taxon>
        <taxon>Vertebrata</taxon>
        <taxon>Euteleostomi</taxon>
        <taxon>Amphibia</taxon>
        <taxon>Batrachia</taxon>
        <taxon>Caudata</taxon>
        <taxon>Salamandroidea</taxon>
        <taxon>Salamandridae</taxon>
        <taxon>Pleurodelinae</taxon>
        <taxon>Pleurodeles</taxon>
    </lineage>
</organism>
<protein>
    <submittedName>
        <fullName evidence="2">Uncharacterized protein</fullName>
    </submittedName>
</protein>
<dbReference type="EMBL" id="JANPWB010000005">
    <property type="protein sequence ID" value="KAJ1189325.1"/>
    <property type="molecule type" value="Genomic_DNA"/>
</dbReference>
<comment type="caution">
    <text evidence="2">The sequence shown here is derived from an EMBL/GenBank/DDBJ whole genome shotgun (WGS) entry which is preliminary data.</text>
</comment>
<evidence type="ECO:0000313" key="2">
    <source>
        <dbReference type="EMBL" id="KAJ1189325.1"/>
    </source>
</evidence>
<evidence type="ECO:0000256" key="1">
    <source>
        <dbReference type="SAM" id="MobiDB-lite"/>
    </source>
</evidence>
<feature type="compositionally biased region" description="Basic and acidic residues" evidence="1">
    <location>
        <begin position="113"/>
        <end position="122"/>
    </location>
</feature>
<name>A0AAV7UJW0_PLEWA</name>
<proteinExistence type="predicted"/>
<accession>A0AAV7UJW0</accession>
<evidence type="ECO:0000313" key="3">
    <source>
        <dbReference type="Proteomes" id="UP001066276"/>
    </source>
</evidence>
<keyword evidence="3" id="KW-1185">Reference proteome</keyword>